<evidence type="ECO:0000256" key="3">
    <source>
        <dbReference type="ARBA" id="ARBA00022679"/>
    </source>
</evidence>
<evidence type="ECO:0000259" key="4">
    <source>
        <dbReference type="Pfam" id="PF00535"/>
    </source>
</evidence>
<dbReference type="STRING" id="299255.SAMN02745129_2811"/>
<gene>
    <name evidence="5" type="ORF">SAMN02745129_2811</name>
</gene>
<dbReference type="InterPro" id="IPR001173">
    <property type="entry name" value="Glyco_trans_2-like"/>
</dbReference>
<reference evidence="5 6" key="1">
    <citation type="submission" date="2016-11" db="EMBL/GenBank/DDBJ databases">
        <authorList>
            <person name="Jaros S."/>
            <person name="Januszkiewicz K."/>
            <person name="Wedrychowicz H."/>
        </authorList>
    </citation>
    <scope>NUCLEOTIDE SEQUENCE [LARGE SCALE GENOMIC DNA]</scope>
    <source>
        <strain evidence="5 6">DSM 16917</strain>
    </source>
</reference>
<dbReference type="GO" id="GO:0016757">
    <property type="term" value="F:glycosyltransferase activity"/>
    <property type="evidence" value="ECO:0007669"/>
    <property type="project" value="UniProtKB-KW"/>
</dbReference>
<dbReference type="OrthoDB" id="9802649at2"/>
<keyword evidence="2" id="KW-0328">Glycosyltransferase</keyword>
<evidence type="ECO:0000313" key="6">
    <source>
        <dbReference type="Proteomes" id="UP000184268"/>
    </source>
</evidence>
<dbReference type="InterPro" id="IPR029044">
    <property type="entry name" value="Nucleotide-diphossugar_trans"/>
</dbReference>
<dbReference type="PANTHER" id="PTHR43179">
    <property type="entry name" value="RHAMNOSYLTRANSFERASE WBBL"/>
    <property type="match status" value="1"/>
</dbReference>
<keyword evidence="3 5" id="KW-0808">Transferase</keyword>
<evidence type="ECO:0000313" key="5">
    <source>
        <dbReference type="EMBL" id="SHH75345.1"/>
    </source>
</evidence>
<dbReference type="Pfam" id="PF00535">
    <property type="entry name" value="Glycos_transf_2"/>
    <property type="match status" value="1"/>
</dbReference>
<keyword evidence="6" id="KW-1185">Reference proteome</keyword>
<dbReference type="SUPFAM" id="SSF53448">
    <property type="entry name" value="Nucleotide-diphospho-sugar transferases"/>
    <property type="match status" value="1"/>
</dbReference>
<dbReference type="Gene3D" id="3.90.550.10">
    <property type="entry name" value="Spore Coat Polysaccharide Biosynthesis Protein SpsA, Chain A"/>
    <property type="match status" value="1"/>
</dbReference>
<feature type="domain" description="Glycosyltransferase 2-like" evidence="4">
    <location>
        <begin position="13"/>
        <end position="119"/>
    </location>
</feature>
<name>A0A1M5VJG3_9GAMM</name>
<accession>A0A1M5VJG3</accession>
<dbReference type="PANTHER" id="PTHR43179:SF12">
    <property type="entry name" value="GALACTOFURANOSYLTRANSFERASE GLFT2"/>
    <property type="match status" value="1"/>
</dbReference>
<dbReference type="EMBL" id="FQXG01000004">
    <property type="protein sequence ID" value="SHH75345.1"/>
    <property type="molecule type" value="Genomic_DNA"/>
</dbReference>
<sequence>MTPSNFKTSLAAVVVTYNRRDALKETIQAYNRAGVDSLVVVDNASTDGTEEYLQAAKKALGGMLHVIRTEENLGGAGGFHLGIQYARDHQLGDWLVISDDDSYPKPESLTLFKQRVEAGVYPGGMVSAKVSFPNGDLCPMNRPMAQPSVRKALSNWLSGGRPSQIQGDSLSANGIEPILAASFVGMFVQRKVLEQTGVLPQSDFFLYWDDIAFCLDMGKAGQGIVFDPGLDFVHDCPRSSAQLAGQRLYFMVRNGYRTIARLPLKVRLAAYPYKTINWLYLALKSRSLGWYLKALKEI</sequence>
<evidence type="ECO:0000256" key="2">
    <source>
        <dbReference type="ARBA" id="ARBA00022676"/>
    </source>
</evidence>
<dbReference type="Proteomes" id="UP000184268">
    <property type="component" value="Unassembled WGS sequence"/>
</dbReference>
<proteinExistence type="inferred from homology"/>
<evidence type="ECO:0000256" key="1">
    <source>
        <dbReference type="ARBA" id="ARBA00006739"/>
    </source>
</evidence>
<comment type="similarity">
    <text evidence="1">Belongs to the glycosyltransferase 2 family.</text>
</comment>
<protein>
    <submittedName>
        <fullName evidence="5">Glycosyltransferase, GT2 family</fullName>
    </submittedName>
</protein>
<dbReference type="RefSeq" id="WP_067656704.1">
    <property type="nucleotide sequence ID" value="NZ_FQXG01000004.1"/>
</dbReference>
<dbReference type="AlphaFoldDB" id="A0A1M5VJG3"/>
<organism evidence="5 6">
    <name type="scientific">Ferrimonas marina</name>
    <dbReference type="NCBI Taxonomy" id="299255"/>
    <lineage>
        <taxon>Bacteria</taxon>
        <taxon>Pseudomonadati</taxon>
        <taxon>Pseudomonadota</taxon>
        <taxon>Gammaproteobacteria</taxon>
        <taxon>Alteromonadales</taxon>
        <taxon>Ferrimonadaceae</taxon>
        <taxon>Ferrimonas</taxon>
    </lineage>
</organism>